<proteinExistence type="predicted"/>
<dbReference type="InterPro" id="IPR038881">
    <property type="entry name" value="Yae1-like"/>
</dbReference>
<protein>
    <recommendedName>
        <fullName evidence="3">Essential protein Yae1 N-terminal domain-containing protein</fullName>
    </recommendedName>
</protein>
<name>A0AAW1XRG3_RUBAR</name>
<dbReference type="Proteomes" id="UP001457282">
    <property type="component" value="Unassembled WGS sequence"/>
</dbReference>
<evidence type="ECO:0000313" key="2">
    <source>
        <dbReference type="Proteomes" id="UP001457282"/>
    </source>
</evidence>
<keyword evidence="2" id="KW-1185">Reference proteome</keyword>
<dbReference type="EMBL" id="JBEDUW010000003">
    <property type="protein sequence ID" value="KAK9939159.1"/>
    <property type="molecule type" value="Genomic_DNA"/>
</dbReference>
<gene>
    <name evidence="1" type="ORF">M0R45_015866</name>
</gene>
<dbReference type="AlphaFoldDB" id="A0AAW1XRG3"/>
<comment type="caution">
    <text evidence="1">The sequence shown here is derived from an EMBL/GenBank/DDBJ whole genome shotgun (WGS) entry which is preliminary data.</text>
</comment>
<organism evidence="1 2">
    <name type="scientific">Rubus argutus</name>
    <name type="common">Southern blackberry</name>
    <dbReference type="NCBI Taxonomy" id="59490"/>
    <lineage>
        <taxon>Eukaryota</taxon>
        <taxon>Viridiplantae</taxon>
        <taxon>Streptophyta</taxon>
        <taxon>Embryophyta</taxon>
        <taxon>Tracheophyta</taxon>
        <taxon>Spermatophyta</taxon>
        <taxon>Magnoliopsida</taxon>
        <taxon>eudicotyledons</taxon>
        <taxon>Gunneridae</taxon>
        <taxon>Pentapetalae</taxon>
        <taxon>rosids</taxon>
        <taxon>fabids</taxon>
        <taxon>Rosales</taxon>
        <taxon>Rosaceae</taxon>
        <taxon>Rosoideae</taxon>
        <taxon>Rosoideae incertae sedis</taxon>
        <taxon>Rubus</taxon>
    </lineage>
</organism>
<dbReference type="PANTHER" id="PTHR18829">
    <property type="entry name" value="PROTEIN YAE1 HOMOLOG"/>
    <property type="match status" value="1"/>
</dbReference>
<reference evidence="1 2" key="1">
    <citation type="journal article" date="2023" name="G3 (Bethesda)">
        <title>A chromosome-length genome assembly and annotation of blackberry (Rubus argutus, cv. 'Hillquist').</title>
        <authorList>
            <person name="Bruna T."/>
            <person name="Aryal R."/>
            <person name="Dudchenko O."/>
            <person name="Sargent D.J."/>
            <person name="Mead D."/>
            <person name="Buti M."/>
            <person name="Cavallini A."/>
            <person name="Hytonen T."/>
            <person name="Andres J."/>
            <person name="Pham M."/>
            <person name="Weisz D."/>
            <person name="Mascagni F."/>
            <person name="Usai G."/>
            <person name="Natali L."/>
            <person name="Bassil N."/>
            <person name="Fernandez G.E."/>
            <person name="Lomsadze A."/>
            <person name="Armour M."/>
            <person name="Olukolu B."/>
            <person name="Poorten T."/>
            <person name="Britton C."/>
            <person name="Davik J."/>
            <person name="Ashrafi H."/>
            <person name="Aiden E.L."/>
            <person name="Borodovsky M."/>
            <person name="Worthington M."/>
        </authorList>
    </citation>
    <scope>NUCLEOTIDE SEQUENCE [LARGE SCALE GENOMIC DNA]</scope>
    <source>
        <strain evidence="1">PI 553951</strain>
    </source>
</reference>
<evidence type="ECO:0000313" key="1">
    <source>
        <dbReference type="EMBL" id="KAK9939159.1"/>
    </source>
</evidence>
<sequence length="211" mass="23595">MEGSLADKLYSESVQLSKIQLDLTSSANNDGKFEFWDEGGSVWDCSDDELDKASDLDREWNRRRDQFHMMGYRDGLIAGKEASSQVGFNIGFKQSVLVEYNWGLVRGVTSALAGLPDGLGEKLIKTEEQRAGFQDLYESVCCLSTTDSLRLFNDNITDKKPGKQSKNSKTSILKREAGLQQQTSNHIGLQNYFSELRSLLLDSPGIKVRLP</sequence>
<evidence type="ECO:0008006" key="3">
    <source>
        <dbReference type="Google" id="ProtNLM"/>
    </source>
</evidence>
<accession>A0AAW1XRG3</accession>
<dbReference type="PANTHER" id="PTHR18829:SF0">
    <property type="entry name" value="PROTEIN YAE1 HOMOLOG"/>
    <property type="match status" value="1"/>
</dbReference>